<dbReference type="InterPro" id="IPR009012">
    <property type="entry name" value="GrpE_head"/>
</dbReference>
<dbReference type="GO" id="GO:0005737">
    <property type="term" value="C:cytoplasm"/>
    <property type="evidence" value="ECO:0007669"/>
    <property type="project" value="UniProtKB-SubCell"/>
</dbReference>
<dbReference type="GO" id="GO:0006457">
    <property type="term" value="P:protein folding"/>
    <property type="evidence" value="ECO:0007669"/>
    <property type="project" value="InterPro"/>
</dbReference>
<evidence type="ECO:0000313" key="7">
    <source>
        <dbReference type="EMBL" id="QHI69553.1"/>
    </source>
</evidence>
<comment type="function">
    <text evidence="3 4">Participates actively in the response to hyperosmotic and heat shock by preventing the aggregation of stress-denatured proteins, in association with DnaK and GrpE. It is the nucleotide exchange factor for DnaK and may function as a thermosensor. Unfolded proteins bind initially to DnaJ; upon interaction with the DnaJ-bound protein, DnaK hydrolyzes its bound ATP, resulting in the formation of a stable complex. GrpE releases ADP from DnaK; ATP binding to DnaK triggers the release of the substrate protein, thus completing the reaction cycle. Several rounds of ATP-dependent interactions between DnaJ, DnaK and GrpE are required for fully efficient folding.</text>
</comment>
<evidence type="ECO:0000256" key="2">
    <source>
        <dbReference type="ARBA" id="ARBA00023186"/>
    </source>
</evidence>
<name>A0A6P1M903_9BACT</name>
<dbReference type="CDD" id="cd00446">
    <property type="entry name" value="GrpE"/>
    <property type="match status" value="1"/>
</dbReference>
<dbReference type="GO" id="GO:0000774">
    <property type="term" value="F:adenyl-nucleotide exchange factor activity"/>
    <property type="evidence" value="ECO:0007669"/>
    <property type="project" value="InterPro"/>
</dbReference>
<evidence type="ECO:0000256" key="3">
    <source>
        <dbReference type="HAMAP-Rule" id="MF_01151"/>
    </source>
</evidence>
<proteinExistence type="inferred from homology"/>
<accession>A0A6P1M903</accession>
<dbReference type="InterPro" id="IPR000740">
    <property type="entry name" value="GrpE"/>
</dbReference>
<keyword evidence="3 4" id="KW-0346">Stress response</keyword>
<dbReference type="Gene3D" id="2.30.22.10">
    <property type="entry name" value="Head domain of nucleotide exchange factor GrpE"/>
    <property type="match status" value="1"/>
</dbReference>
<evidence type="ECO:0000256" key="4">
    <source>
        <dbReference type="RuleBase" id="RU000639"/>
    </source>
</evidence>
<feature type="region of interest" description="Disordered" evidence="6">
    <location>
        <begin position="1"/>
        <end position="40"/>
    </location>
</feature>
<dbReference type="GO" id="GO:0042803">
    <property type="term" value="F:protein homodimerization activity"/>
    <property type="evidence" value="ECO:0007669"/>
    <property type="project" value="InterPro"/>
</dbReference>
<dbReference type="GO" id="GO:0051087">
    <property type="term" value="F:protein-folding chaperone binding"/>
    <property type="evidence" value="ECO:0007669"/>
    <property type="project" value="InterPro"/>
</dbReference>
<evidence type="ECO:0000256" key="5">
    <source>
        <dbReference type="RuleBase" id="RU004478"/>
    </source>
</evidence>
<dbReference type="PROSITE" id="PS01071">
    <property type="entry name" value="GRPE"/>
    <property type="match status" value="1"/>
</dbReference>
<dbReference type="PANTHER" id="PTHR21237">
    <property type="entry name" value="GRPE PROTEIN"/>
    <property type="match status" value="1"/>
</dbReference>
<dbReference type="HAMAP" id="MF_01151">
    <property type="entry name" value="GrpE"/>
    <property type="match status" value="1"/>
</dbReference>
<evidence type="ECO:0000313" key="8">
    <source>
        <dbReference type="Proteomes" id="UP000464954"/>
    </source>
</evidence>
<dbReference type="SUPFAM" id="SSF51064">
    <property type="entry name" value="Head domain of nucleotide exchange factor GrpE"/>
    <property type="match status" value="1"/>
</dbReference>
<sequence length="187" mass="21433">MSEEKQNEPIEQEEAVATEETAEEQAPAEDVEIIEEEKEEEEPLRIQLMRLQADFDNFRKRQVRERADWITRANEDLFLELLPVLDHYEMGLKSAEDHHADKSVTEGFKMVYNQLIDLLEKFNVTSVEAIGEAFNPHVHEALTHMPSDKPSETVIEQVRRGYMLGDKLLRAAQVVVSSGPAEAKDSE</sequence>
<keyword evidence="3" id="KW-0963">Cytoplasm</keyword>
<dbReference type="Proteomes" id="UP000464954">
    <property type="component" value="Chromosome"/>
</dbReference>
<reference evidence="7 8" key="1">
    <citation type="submission" date="2020-01" db="EMBL/GenBank/DDBJ databases">
        <title>Ponticoccus aerotolerans gen. nov., sp. nov., an anaerobic bacterium and proposal of Ponticoccusceae fam. nov., Ponticoccusles ord. nov. and Ponticoccuse classis nov. in the phylum Kiritimatiellaeota.</title>
        <authorList>
            <person name="Zhou L.Y."/>
            <person name="Du Z.J."/>
        </authorList>
    </citation>
    <scope>NUCLEOTIDE SEQUENCE [LARGE SCALE GENOMIC DNA]</scope>
    <source>
        <strain evidence="7 8">S-5007</strain>
    </source>
</reference>
<keyword evidence="2 3" id="KW-0143">Chaperone</keyword>
<dbReference type="PANTHER" id="PTHR21237:SF23">
    <property type="entry name" value="GRPE PROTEIN HOMOLOG, MITOCHONDRIAL"/>
    <property type="match status" value="1"/>
</dbReference>
<comment type="subcellular location">
    <subcellularLocation>
        <location evidence="3">Cytoplasm</location>
    </subcellularLocation>
</comment>
<dbReference type="GO" id="GO:0051082">
    <property type="term" value="F:unfolded protein binding"/>
    <property type="evidence" value="ECO:0007669"/>
    <property type="project" value="TreeGrafter"/>
</dbReference>
<dbReference type="AlphaFoldDB" id="A0A6P1M903"/>
<dbReference type="KEGG" id="taer:GT409_08815"/>
<dbReference type="Pfam" id="PF01025">
    <property type="entry name" value="GrpE"/>
    <property type="match status" value="1"/>
</dbReference>
<gene>
    <name evidence="3 7" type="primary">grpE</name>
    <name evidence="7" type="ORF">GT409_08815</name>
</gene>
<dbReference type="Gene3D" id="3.90.20.20">
    <property type="match status" value="1"/>
</dbReference>
<dbReference type="PRINTS" id="PR00773">
    <property type="entry name" value="GRPEPROTEIN"/>
</dbReference>
<comment type="similarity">
    <text evidence="1 3 5">Belongs to the GrpE family.</text>
</comment>
<dbReference type="InterPro" id="IPR013805">
    <property type="entry name" value="GrpE_CC"/>
</dbReference>
<dbReference type="EMBL" id="CP047593">
    <property type="protein sequence ID" value="QHI69553.1"/>
    <property type="molecule type" value="Genomic_DNA"/>
</dbReference>
<protein>
    <recommendedName>
        <fullName evidence="3 4">Protein GrpE</fullName>
    </recommendedName>
    <alternativeName>
        <fullName evidence="3">HSP-70 cofactor</fullName>
    </alternativeName>
</protein>
<evidence type="ECO:0000256" key="1">
    <source>
        <dbReference type="ARBA" id="ARBA00009054"/>
    </source>
</evidence>
<dbReference type="SUPFAM" id="SSF58014">
    <property type="entry name" value="Coiled-coil domain of nucleotide exchange factor GrpE"/>
    <property type="match status" value="1"/>
</dbReference>
<dbReference type="RefSeq" id="WP_160628735.1">
    <property type="nucleotide sequence ID" value="NZ_CP047593.1"/>
</dbReference>
<feature type="compositionally biased region" description="Acidic residues" evidence="6">
    <location>
        <begin position="10"/>
        <end position="40"/>
    </location>
</feature>
<comment type="subunit">
    <text evidence="3">Homodimer.</text>
</comment>
<organism evidence="7 8">
    <name type="scientific">Tichowtungia aerotolerans</name>
    <dbReference type="NCBI Taxonomy" id="2697043"/>
    <lineage>
        <taxon>Bacteria</taxon>
        <taxon>Pseudomonadati</taxon>
        <taxon>Kiritimatiellota</taxon>
        <taxon>Tichowtungiia</taxon>
        <taxon>Tichowtungiales</taxon>
        <taxon>Tichowtungiaceae</taxon>
        <taxon>Tichowtungia</taxon>
    </lineage>
</organism>
<evidence type="ECO:0000256" key="6">
    <source>
        <dbReference type="SAM" id="MobiDB-lite"/>
    </source>
</evidence>
<keyword evidence="8" id="KW-1185">Reference proteome</keyword>